<reference evidence="2 3" key="1">
    <citation type="journal article" date="2023" name="Microb. Genom.">
        <title>Mesoterricola silvestris gen. nov., sp. nov., Mesoterricola sediminis sp. nov., Geothrix oryzae sp. nov., Geothrix edaphica sp. nov., Geothrix rubra sp. nov., and Geothrix limicola sp. nov., six novel members of Acidobacteriota isolated from soils.</title>
        <authorList>
            <person name="Weisberg A.J."/>
            <person name="Pearce E."/>
            <person name="Kramer C.G."/>
            <person name="Chang J.H."/>
            <person name="Clarke C.R."/>
        </authorList>
    </citation>
    <scope>NUCLEOTIDE SEQUENCE [LARGE SCALE GENOMIC DNA]</scope>
    <source>
        <strain evidence="2 3">NB05-1H</strain>
    </source>
</reference>
<feature type="compositionally biased region" description="Basic and acidic residues" evidence="1">
    <location>
        <begin position="1"/>
        <end position="20"/>
    </location>
</feature>
<name>A0ABU4LYG8_9ACTN</name>
<organism evidence="2 3">
    <name type="scientific">Streptomyces acidiscabies</name>
    <dbReference type="NCBI Taxonomy" id="42234"/>
    <lineage>
        <taxon>Bacteria</taxon>
        <taxon>Bacillati</taxon>
        <taxon>Actinomycetota</taxon>
        <taxon>Actinomycetes</taxon>
        <taxon>Kitasatosporales</taxon>
        <taxon>Streptomycetaceae</taxon>
        <taxon>Streptomyces</taxon>
    </lineage>
</organism>
<feature type="region of interest" description="Disordered" evidence="1">
    <location>
        <begin position="1"/>
        <end position="25"/>
    </location>
</feature>
<dbReference type="RefSeq" id="WP_319166593.1">
    <property type="nucleotide sequence ID" value="NZ_JARAWP010000011.1"/>
</dbReference>
<dbReference type="Proteomes" id="UP001272987">
    <property type="component" value="Unassembled WGS sequence"/>
</dbReference>
<comment type="caution">
    <text evidence="2">The sequence shown here is derived from an EMBL/GenBank/DDBJ whole genome shotgun (WGS) entry which is preliminary data.</text>
</comment>
<dbReference type="EMBL" id="JARAWP010000011">
    <property type="protein sequence ID" value="MDX3020003.1"/>
    <property type="molecule type" value="Genomic_DNA"/>
</dbReference>
<evidence type="ECO:0000256" key="1">
    <source>
        <dbReference type="SAM" id="MobiDB-lite"/>
    </source>
</evidence>
<proteinExistence type="predicted"/>
<protein>
    <submittedName>
        <fullName evidence="2">Uncharacterized protein</fullName>
    </submittedName>
</protein>
<sequence length="156" mass="17667">MDNGLRDGEWNTSRRFDGPRSTDNADDALTRYVEKSYETFVRDRIFEQRTGEAIDRYWAGPETDGVPKLSAGWQQSAANGGMPVDSRTVHLPFHQAKYYLLHFLRATQLGGKAHLARGITLDRHQAVERATAATGPVRFEYGYNTYWLAADESHSD</sequence>
<gene>
    <name evidence="2" type="ORF">PV666_19240</name>
</gene>
<evidence type="ECO:0000313" key="2">
    <source>
        <dbReference type="EMBL" id="MDX3020003.1"/>
    </source>
</evidence>
<evidence type="ECO:0000313" key="3">
    <source>
        <dbReference type="Proteomes" id="UP001272987"/>
    </source>
</evidence>
<accession>A0ABU4LYG8</accession>
<keyword evidence="3" id="KW-1185">Reference proteome</keyword>